<protein>
    <submittedName>
        <fullName evidence="1">Uncharacterized protein</fullName>
    </submittedName>
</protein>
<dbReference type="InParanoid" id="F4WHF0"/>
<dbReference type="EMBL" id="GL888161">
    <property type="protein sequence ID" value="EGI66304.1"/>
    <property type="molecule type" value="Genomic_DNA"/>
</dbReference>
<dbReference type="AlphaFoldDB" id="F4WHF0"/>
<reference evidence="1" key="1">
    <citation type="submission" date="2011-02" db="EMBL/GenBank/DDBJ databases">
        <title>The genome of the leaf-cutting ant Acromyrmex echinatior suggests key adaptations to social evolution and fungus farming.</title>
        <authorList>
            <person name="Nygaard S."/>
            <person name="Zhang G."/>
        </authorList>
    </citation>
    <scope>NUCLEOTIDE SEQUENCE</scope>
</reference>
<organism evidence="2">
    <name type="scientific">Acromyrmex echinatior</name>
    <name type="common">Panamanian leafcutter ant</name>
    <name type="synonym">Acromyrmex octospinosus echinatior</name>
    <dbReference type="NCBI Taxonomy" id="103372"/>
    <lineage>
        <taxon>Eukaryota</taxon>
        <taxon>Metazoa</taxon>
        <taxon>Ecdysozoa</taxon>
        <taxon>Arthropoda</taxon>
        <taxon>Hexapoda</taxon>
        <taxon>Insecta</taxon>
        <taxon>Pterygota</taxon>
        <taxon>Neoptera</taxon>
        <taxon>Endopterygota</taxon>
        <taxon>Hymenoptera</taxon>
        <taxon>Apocrita</taxon>
        <taxon>Aculeata</taxon>
        <taxon>Formicoidea</taxon>
        <taxon>Formicidae</taxon>
        <taxon>Myrmicinae</taxon>
        <taxon>Acromyrmex</taxon>
    </lineage>
</organism>
<sequence>MVQTKFVGFREIYLMVTLNLTLRSTLGITQGQSTVLQISCASWLSAYHHELRWEDRMVPYNEEKRLIMAAVFEDDAIVHGSNKRIYTPKIDRAKGIPSLVVKSAKSITIEGKSEILRMFWGKSIKVANVLNVINANEI</sequence>
<accession>F4WHF0</accession>
<name>F4WHF0_ACREC</name>
<dbReference type="Proteomes" id="UP000007755">
    <property type="component" value="Unassembled WGS sequence"/>
</dbReference>
<proteinExistence type="predicted"/>
<evidence type="ECO:0000313" key="2">
    <source>
        <dbReference type="Proteomes" id="UP000007755"/>
    </source>
</evidence>
<gene>
    <name evidence="1" type="ORF">G5I_05111</name>
</gene>
<evidence type="ECO:0000313" key="1">
    <source>
        <dbReference type="EMBL" id="EGI66304.1"/>
    </source>
</evidence>
<keyword evidence="2" id="KW-1185">Reference proteome</keyword>